<feature type="domain" description="PepSY" evidence="2">
    <location>
        <begin position="216"/>
        <end position="275"/>
    </location>
</feature>
<gene>
    <name evidence="4" type="ORF">IAA60_05180</name>
</gene>
<dbReference type="Gene3D" id="3.10.450.40">
    <property type="match status" value="2"/>
</dbReference>
<dbReference type="EMBL" id="DVLU01000050">
    <property type="protein sequence ID" value="HIT85282.1"/>
    <property type="molecule type" value="Genomic_DNA"/>
</dbReference>
<dbReference type="Pfam" id="PF07833">
    <property type="entry name" value="Cu_amine_oxidN1"/>
    <property type="match status" value="1"/>
</dbReference>
<sequence>MTKKSITALAACALFAAGIAAGVSASGLVEKIQAEIRPDFTIYVDGQQQTFKNVNGEVVYPVLYEGTTYLPVRAIGELMGKTVYWYEADKRIELNTETTTVTDADVIIPDSGNSGSSGGGGTIVRPQATPAPGEITLEKAKEIALQRAGFAASEVTFTKERLEYDDGRREYDIEFIKDKTKYSAEILASDGTILSWDVDVFDDAYRPQATPAAGEISLERAKEIALQRAGLSASEVIFTETQLERDDGVRKYEIEFRQGYTEYSAEILASDGTVVSWDVDYD</sequence>
<feature type="chain" id="PRO_5038670467" evidence="1">
    <location>
        <begin position="26"/>
        <end position="282"/>
    </location>
</feature>
<evidence type="ECO:0000256" key="1">
    <source>
        <dbReference type="SAM" id="SignalP"/>
    </source>
</evidence>
<proteinExistence type="predicted"/>
<comment type="caution">
    <text evidence="4">The sequence shown here is derived from an EMBL/GenBank/DDBJ whole genome shotgun (WGS) entry which is preliminary data.</text>
</comment>
<evidence type="ECO:0000313" key="4">
    <source>
        <dbReference type="EMBL" id="HIT85282.1"/>
    </source>
</evidence>
<dbReference type="InterPro" id="IPR025711">
    <property type="entry name" value="PepSY"/>
</dbReference>
<dbReference type="Proteomes" id="UP000824165">
    <property type="component" value="Unassembled WGS sequence"/>
</dbReference>
<feature type="signal peptide" evidence="1">
    <location>
        <begin position="1"/>
        <end position="25"/>
    </location>
</feature>
<keyword evidence="1" id="KW-0732">Signal</keyword>
<organism evidence="4 5">
    <name type="scientific">Candidatus Ornithomonoglobus intestinigallinarum</name>
    <dbReference type="NCBI Taxonomy" id="2840894"/>
    <lineage>
        <taxon>Bacteria</taxon>
        <taxon>Bacillati</taxon>
        <taxon>Bacillota</taxon>
        <taxon>Clostridia</taxon>
        <taxon>Candidatus Ornithomonoglobus</taxon>
    </lineage>
</organism>
<reference evidence="4" key="1">
    <citation type="submission" date="2020-10" db="EMBL/GenBank/DDBJ databases">
        <authorList>
            <person name="Gilroy R."/>
        </authorList>
    </citation>
    <scope>NUCLEOTIDE SEQUENCE</scope>
    <source>
        <strain evidence="4">CHK181-108</strain>
    </source>
</reference>
<dbReference type="InterPro" id="IPR012854">
    <property type="entry name" value="Cu_amine_oxidase-like_N"/>
</dbReference>
<dbReference type="AlphaFoldDB" id="A0A9D1H292"/>
<dbReference type="Pfam" id="PF03413">
    <property type="entry name" value="PepSY"/>
    <property type="match status" value="2"/>
</dbReference>
<evidence type="ECO:0000313" key="5">
    <source>
        <dbReference type="Proteomes" id="UP000824165"/>
    </source>
</evidence>
<feature type="domain" description="PepSY" evidence="2">
    <location>
        <begin position="135"/>
        <end position="195"/>
    </location>
</feature>
<protein>
    <submittedName>
        <fullName evidence="4">PepSY domain-containing protein</fullName>
    </submittedName>
</protein>
<name>A0A9D1H292_9FIRM</name>
<evidence type="ECO:0000259" key="3">
    <source>
        <dbReference type="Pfam" id="PF07833"/>
    </source>
</evidence>
<evidence type="ECO:0000259" key="2">
    <source>
        <dbReference type="Pfam" id="PF03413"/>
    </source>
</evidence>
<feature type="domain" description="Copper amine oxidase-like N-terminal" evidence="3">
    <location>
        <begin position="59"/>
        <end position="101"/>
    </location>
</feature>
<reference evidence="4" key="2">
    <citation type="journal article" date="2021" name="PeerJ">
        <title>Extensive microbial diversity within the chicken gut microbiome revealed by metagenomics and culture.</title>
        <authorList>
            <person name="Gilroy R."/>
            <person name="Ravi A."/>
            <person name="Getino M."/>
            <person name="Pursley I."/>
            <person name="Horton D.L."/>
            <person name="Alikhan N.F."/>
            <person name="Baker D."/>
            <person name="Gharbi K."/>
            <person name="Hall N."/>
            <person name="Watson M."/>
            <person name="Adriaenssens E.M."/>
            <person name="Foster-Nyarko E."/>
            <person name="Jarju S."/>
            <person name="Secka A."/>
            <person name="Antonio M."/>
            <person name="Oren A."/>
            <person name="Chaudhuri R.R."/>
            <person name="La Ragione R."/>
            <person name="Hildebrand F."/>
            <person name="Pallen M.J."/>
        </authorList>
    </citation>
    <scope>NUCLEOTIDE SEQUENCE</scope>
    <source>
        <strain evidence="4">CHK181-108</strain>
    </source>
</reference>
<accession>A0A9D1H292</accession>